<dbReference type="EMBL" id="SIHJ01000001">
    <property type="protein sequence ID" value="TWT36958.1"/>
    <property type="molecule type" value="Genomic_DNA"/>
</dbReference>
<dbReference type="InterPro" id="IPR036909">
    <property type="entry name" value="Cyt_c-like_dom_sf"/>
</dbReference>
<dbReference type="EC" id="7.1.1.9" evidence="15"/>
<keyword evidence="15" id="KW-0186">Copper</keyword>
<keyword evidence="11 13" id="KW-0408">Iron</keyword>
<feature type="transmembrane region" description="Helical" evidence="17">
    <location>
        <begin position="33"/>
        <end position="57"/>
    </location>
</feature>
<dbReference type="Gene3D" id="2.60.40.420">
    <property type="entry name" value="Cupredoxins - blue copper proteins"/>
    <property type="match status" value="1"/>
</dbReference>
<evidence type="ECO:0000256" key="1">
    <source>
        <dbReference type="ARBA" id="ARBA00004141"/>
    </source>
</evidence>
<keyword evidence="6 14" id="KW-0812">Transmembrane</keyword>
<evidence type="ECO:0000256" key="5">
    <source>
        <dbReference type="ARBA" id="ARBA00022660"/>
    </source>
</evidence>
<evidence type="ECO:0000256" key="11">
    <source>
        <dbReference type="ARBA" id="ARBA00023004"/>
    </source>
</evidence>
<evidence type="ECO:0000313" key="21">
    <source>
        <dbReference type="EMBL" id="TWT36958.1"/>
    </source>
</evidence>
<feature type="domain" description="Cytochrome c" evidence="20">
    <location>
        <begin position="260"/>
        <end position="358"/>
    </location>
</feature>
<dbReference type="InterPro" id="IPR002429">
    <property type="entry name" value="CcO_II-like_C"/>
</dbReference>
<dbReference type="GO" id="GO:0004129">
    <property type="term" value="F:cytochrome-c oxidase activity"/>
    <property type="evidence" value="ECO:0007669"/>
    <property type="project" value="UniProtKB-EC"/>
</dbReference>
<feature type="domain" description="Cytochrome oxidase subunit II transmembrane region profile" evidence="19">
    <location>
        <begin position="1"/>
        <end position="107"/>
    </location>
</feature>
<dbReference type="InterPro" id="IPR008972">
    <property type="entry name" value="Cupredoxin"/>
</dbReference>
<dbReference type="Pfam" id="PF00034">
    <property type="entry name" value="Cytochrom_C"/>
    <property type="match status" value="1"/>
</dbReference>
<comment type="cofactor">
    <cofactor evidence="15">
        <name>Cu cation</name>
        <dbReference type="ChEBI" id="CHEBI:23378"/>
    </cofactor>
    <text evidence="15">Binds a copper A center.</text>
</comment>
<dbReference type="InterPro" id="IPR009056">
    <property type="entry name" value="Cyt_c-like_dom"/>
</dbReference>
<comment type="catalytic activity">
    <reaction evidence="15">
        <text>4 Fe(II)-[cytochrome c] + O2 + 8 H(+)(in) = 4 Fe(III)-[cytochrome c] + 2 H2O + 4 H(+)(out)</text>
        <dbReference type="Rhea" id="RHEA:11436"/>
        <dbReference type="Rhea" id="RHEA-COMP:10350"/>
        <dbReference type="Rhea" id="RHEA-COMP:14399"/>
        <dbReference type="ChEBI" id="CHEBI:15377"/>
        <dbReference type="ChEBI" id="CHEBI:15378"/>
        <dbReference type="ChEBI" id="CHEBI:15379"/>
        <dbReference type="ChEBI" id="CHEBI:29033"/>
        <dbReference type="ChEBI" id="CHEBI:29034"/>
        <dbReference type="EC" id="7.1.1.9"/>
    </reaction>
</comment>
<name>A0A5C5VEB9_9BACT</name>
<feature type="compositionally biased region" description="Acidic residues" evidence="16">
    <location>
        <begin position="371"/>
        <end position="384"/>
    </location>
</feature>
<dbReference type="PANTHER" id="PTHR22888:SF9">
    <property type="entry name" value="CYTOCHROME C OXIDASE SUBUNIT 2"/>
    <property type="match status" value="1"/>
</dbReference>
<dbReference type="SUPFAM" id="SSF49503">
    <property type="entry name" value="Cupredoxins"/>
    <property type="match status" value="1"/>
</dbReference>
<evidence type="ECO:0000256" key="16">
    <source>
        <dbReference type="SAM" id="MobiDB-lite"/>
    </source>
</evidence>
<dbReference type="CDD" id="cd13915">
    <property type="entry name" value="CuRO_HCO_II_like_2"/>
    <property type="match status" value="1"/>
</dbReference>
<evidence type="ECO:0000256" key="8">
    <source>
        <dbReference type="ARBA" id="ARBA00022967"/>
    </source>
</evidence>
<accession>A0A5C5VEB9</accession>
<keyword evidence="9 14" id="KW-0249">Electron transport</keyword>
<evidence type="ECO:0000256" key="12">
    <source>
        <dbReference type="ARBA" id="ARBA00023136"/>
    </source>
</evidence>
<evidence type="ECO:0000256" key="9">
    <source>
        <dbReference type="ARBA" id="ARBA00022982"/>
    </source>
</evidence>
<keyword evidence="5 14" id="KW-0679">Respiratory chain</keyword>
<dbReference type="SUPFAM" id="SSF81464">
    <property type="entry name" value="Cytochrome c oxidase subunit II-like, transmembrane region"/>
    <property type="match status" value="1"/>
</dbReference>
<dbReference type="GO" id="GO:0042773">
    <property type="term" value="P:ATP synthesis coupled electron transport"/>
    <property type="evidence" value="ECO:0007669"/>
    <property type="project" value="TreeGrafter"/>
</dbReference>
<gene>
    <name evidence="21" type="primary">ctaC_2</name>
    <name evidence="21" type="ORF">KOR34_19030</name>
</gene>
<evidence type="ECO:0000259" key="20">
    <source>
        <dbReference type="PROSITE" id="PS51007"/>
    </source>
</evidence>
<keyword evidence="22" id="KW-1185">Reference proteome</keyword>
<feature type="compositionally biased region" description="Low complexity" evidence="16">
    <location>
        <begin position="406"/>
        <end position="415"/>
    </location>
</feature>
<evidence type="ECO:0000256" key="13">
    <source>
        <dbReference type="PROSITE-ProRule" id="PRU00433"/>
    </source>
</evidence>
<reference evidence="21 22" key="1">
    <citation type="submission" date="2019-02" db="EMBL/GenBank/DDBJ databases">
        <title>Deep-cultivation of Planctomycetes and their phenomic and genomic characterization uncovers novel biology.</title>
        <authorList>
            <person name="Wiegand S."/>
            <person name="Jogler M."/>
            <person name="Boedeker C."/>
            <person name="Pinto D."/>
            <person name="Vollmers J."/>
            <person name="Rivas-Marin E."/>
            <person name="Kohn T."/>
            <person name="Peeters S.H."/>
            <person name="Heuer A."/>
            <person name="Rast P."/>
            <person name="Oberbeckmann S."/>
            <person name="Bunk B."/>
            <person name="Jeske O."/>
            <person name="Meyerdierks A."/>
            <person name="Storesund J.E."/>
            <person name="Kallscheuer N."/>
            <person name="Luecker S."/>
            <person name="Lage O.M."/>
            <person name="Pohl T."/>
            <person name="Merkel B.J."/>
            <person name="Hornburger P."/>
            <person name="Mueller R.-W."/>
            <person name="Bruemmer F."/>
            <person name="Labrenz M."/>
            <person name="Spormann A.M."/>
            <person name="Op Den Camp H."/>
            <person name="Overmann J."/>
            <person name="Amann R."/>
            <person name="Jetten M.S.M."/>
            <person name="Mascher T."/>
            <person name="Medema M.H."/>
            <person name="Devos D.P."/>
            <person name="Kaster A.-K."/>
            <person name="Ovreas L."/>
            <person name="Rohde M."/>
            <person name="Galperin M.Y."/>
            <person name="Jogler C."/>
        </authorList>
    </citation>
    <scope>NUCLEOTIDE SEQUENCE [LARGE SCALE GENOMIC DNA]</scope>
    <source>
        <strain evidence="21 22">KOR34</strain>
    </source>
</reference>
<dbReference type="Pfam" id="PF02790">
    <property type="entry name" value="COX2_TM"/>
    <property type="match status" value="1"/>
</dbReference>
<keyword evidence="4 13" id="KW-0349">Heme</keyword>
<comment type="function">
    <text evidence="15">Subunits I and II form the functional core of the enzyme complex. Electrons originating in cytochrome c are transferred via heme a and Cu(A) to the binuclear center formed by heme a3 and Cu(B).</text>
</comment>
<keyword evidence="12 17" id="KW-0472">Membrane</keyword>
<dbReference type="Pfam" id="PF00116">
    <property type="entry name" value="COX2"/>
    <property type="match status" value="1"/>
</dbReference>
<feature type="region of interest" description="Disordered" evidence="16">
    <location>
        <begin position="280"/>
        <end position="311"/>
    </location>
</feature>
<organism evidence="21 22">
    <name type="scientific">Posidoniimonas corsicana</name>
    <dbReference type="NCBI Taxonomy" id="1938618"/>
    <lineage>
        <taxon>Bacteria</taxon>
        <taxon>Pseudomonadati</taxon>
        <taxon>Planctomycetota</taxon>
        <taxon>Planctomycetia</taxon>
        <taxon>Pirellulales</taxon>
        <taxon>Lacipirellulaceae</taxon>
        <taxon>Posidoniimonas</taxon>
    </lineage>
</organism>
<evidence type="ECO:0000256" key="17">
    <source>
        <dbReference type="SAM" id="Phobius"/>
    </source>
</evidence>
<feature type="domain" description="Cytochrome oxidase subunit II copper A binding" evidence="18">
    <location>
        <begin position="108"/>
        <end position="251"/>
    </location>
</feature>
<evidence type="ECO:0000313" key="22">
    <source>
        <dbReference type="Proteomes" id="UP000316714"/>
    </source>
</evidence>
<keyword evidence="8" id="KW-1278">Translocase</keyword>
<feature type="compositionally biased region" description="Acidic residues" evidence="16">
    <location>
        <begin position="416"/>
        <end position="430"/>
    </location>
</feature>
<comment type="subcellular location">
    <subcellularLocation>
        <location evidence="14">Cell membrane</location>
        <topology evidence="14">Multi-pass membrane protein</topology>
    </subcellularLocation>
    <subcellularLocation>
        <location evidence="1">Membrane</location>
        <topology evidence="1">Multi-pass membrane protein</topology>
    </subcellularLocation>
</comment>
<feature type="transmembrane region" description="Helical" evidence="17">
    <location>
        <begin position="78"/>
        <end position="103"/>
    </location>
</feature>
<dbReference type="PROSITE" id="PS50857">
    <property type="entry name" value="COX2_CUA"/>
    <property type="match status" value="1"/>
</dbReference>
<comment type="caution">
    <text evidence="21">The sequence shown here is derived from an EMBL/GenBank/DDBJ whole genome shotgun (WGS) entry which is preliminary data.</text>
</comment>
<feature type="region of interest" description="Disordered" evidence="16">
    <location>
        <begin position="361"/>
        <end position="430"/>
    </location>
</feature>
<dbReference type="SUPFAM" id="SSF46626">
    <property type="entry name" value="Cytochrome c"/>
    <property type="match status" value="1"/>
</dbReference>
<evidence type="ECO:0000256" key="10">
    <source>
        <dbReference type="ARBA" id="ARBA00022989"/>
    </source>
</evidence>
<evidence type="ECO:0000256" key="14">
    <source>
        <dbReference type="RuleBase" id="RU000456"/>
    </source>
</evidence>
<dbReference type="Proteomes" id="UP000316714">
    <property type="component" value="Unassembled WGS sequence"/>
</dbReference>
<evidence type="ECO:0000256" key="6">
    <source>
        <dbReference type="ARBA" id="ARBA00022692"/>
    </source>
</evidence>
<dbReference type="PANTHER" id="PTHR22888">
    <property type="entry name" value="CYTOCHROME C OXIDASE, SUBUNIT II"/>
    <property type="match status" value="1"/>
</dbReference>
<protein>
    <recommendedName>
        <fullName evidence="15">Cytochrome c oxidase subunit 2</fullName>
        <ecNumber evidence="15">7.1.1.9</ecNumber>
    </recommendedName>
</protein>
<evidence type="ECO:0000256" key="4">
    <source>
        <dbReference type="ARBA" id="ARBA00022617"/>
    </source>
</evidence>
<evidence type="ECO:0000259" key="19">
    <source>
        <dbReference type="PROSITE" id="PS50999"/>
    </source>
</evidence>
<dbReference type="PROSITE" id="PS50999">
    <property type="entry name" value="COX2_TM"/>
    <property type="match status" value="1"/>
</dbReference>
<comment type="similarity">
    <text evidence="2 14">Belongs to the cytochrome c oxidase subunit 2 family.</text>
</comment>
<keyword evidence="3 14" id="KW-0813">Transport</keyword>
<dbReference type="InterPro" id="IPR011759">
    <property type="entry name" value="Cyt_c_oxidase_su2_TM_dom"/>
</dbReference>
<dbReference type="Gene3D" id="1.10.287.90">
    <property type="match status" value="1"/>
</dbReference>
<dbReference type="GO" id="GO:0020037">
    <property type="term" value="F:heme binding"/>
    <property type="evidence" value="ECO:0007669"/>
    <property type="project" value="InterPro"/>
</dbReference>
<dbReference type="AlphaFoldDB" id="A0A5C5VEB9"/>
<proteinExistence type="inferred from homology"/>
<evidence type="ECO:0000256" key="2">
    <source>
        <dbReference type="ARBA" id="ARBA00007866"/>
    </source>
</evidence>
<sequence>MTFPVLSNMTSPALLADWFRPGASTTAHYVDNLFYVISVICVFFFVLIIAMMAWFMWKYRARPGHREEHTAHHNNALEITWSVIPLILAIWIFFQGFVGYVAMRNTPQDAYEIEVIAQKWSWSFVYPTGAISPELHVPKDQPVKLILSSRDVIHSLYIPAFRVKMDCVPGRYNEMWFEATTASDEVKDPTWDNDQNNPELKYTDGSATYDEAAATEGYDLFCTEYCGTSHSSMITKCIVHDEAGFQEWMKKAMDPRSQGTPVEVGKQLYNRRGCAQCHTIDGTDRPGPGGPSFKGHYGETVTFKDGSTGKMDDNYIRESILNPQAKIRQGYNPIMPTFQGQLNEDEIFALRQYIRSLNDEEVNDWAPKEGEEGEEAEGESEEASADGPATPQEESAGDAEDDDEAPATAEQPATTDEADNADPEETESDD</sequence>
<evidence type="ECO:0000256" key="7">
    <source>
        <dbReference type="ARBA" id="ARBA00022723"/>
    </source>
</evidence>
<dbReference type="PROSITE" id="PS51007">
    <property type="entry name" value="CYTC"/>
    <property type="match status" value="1"/>
</dbReference>
<dbReference type="InterPro" id="IPR045187">
    <property type="entry name" value="CcO_II"/>
</dbReference>
<keyword evidence="10 17" id="KW-1133">Transmembrane helix</keyword>
<dbReference type="GO" id="GO:0005886">
    <property type="term" value="C:plasma membrane"/>
    <property type="evidence" value="ECO:0007669"/>
    <property type="project" value="UniProtKB-SubCell"/>
</dbReference>
<keyword evidence="7 13" id="KW-0479">Metal-binding</keyword>
<dbReference type="GO" id="GO:0016491">
    <property type="term" value="F:oxidoreductase activity"/>
    <property type="evidence" value="ECO:0007669"/>
    <property type="project" value="UniProtKB-KW"/>
</dbReference>
<feature type="compositionally biased region" description="Acidic residues" evidence="16">
    <location>
        <begin position="395"/>
        <end position="405"/>
    </location>
</feature>
<evidence type="ECO:0000256" key="3">
    <source>
        <dbReference type="ARBA" id="ARBA00022448"/>
    </source>
</evidence>
<keyword evidence="21" id="KW-0560">Oxidoreductase</keyword>
<dbReference type="GO" id="GO:0005507">
    <property type="term" value="F:copper ion binding"/>
    <property type="evidence" value="ECO:0007669"/>
    <property type="project" value="InterPro"/>
</dbReference>
<evidence type="ECO:0000259" key="18">
    <source>
        <dbReference type="PROSITE" id="PS50857"/>
    </source>
</evidence>
<dbReference type="InterPro" id="IPR036257">
    <property type="entry name" value="Cyt_c_oxidase_su2_TM_sf"/>
</dbReference>
<evidence type="ECO:0000256" key="15">
    <source>
        <dbReference type="RuleBase" id="RU004024"/>
    </source>
</evidence>